<gene>
    <name evidence="10" type="ORF">QT969_24890</name>
</gene>
<dbReference type="InterPro" id="IPR000060">
    <property type="entry name" value="BCCT_transptr"/>
</dbReference>
<comment type="similarity">
    <text evidence="2">Belongs to the BCCT transporter (TC 2.A.15) family.</text>
</comment>
<feature type="transmembrane region" description="Helical" evidence="9">
    <location>
        <begin position="234"/>
        <end position="255"/>
    </location>
</feature>
<evidence type="ECO:0000256" key="5">
    <source>
        <dbReference type="ARBA" id="ARBA00022692"/>
    </source>
</evidence>
<proteinExistence type="inferred from homology"/>
<accession>A0ABT7RV51</accession>
<evidence type="ECO:0000256" key="3">
    <source>
        <dbReference type="ARBA" id="ARBA00022448"/>
    </source>
</evidence>
<feature type="transmembrane region" description="Helical" evidence="9">
    <location>
        <begin position="352"/>
        <end position="376"/>
    </location>
</feature>
<feature type="transmembrane region" description="Helical" evidence="9">
    <location>
        <begin position="195"/>
        <end position="214"/>
    </location>
</feature>
<keyword evidence="11" id="KW-1185">Reference proteome</keyword>
<comment type="subcellular location">
    <subcellularLocation>
        <location evidence="1">Cell membrane</location>
        <topology evidence="1">Multi-pass membrane protein</topology>
    </subcellularLocation>
</comment>
<keyword evidence="7 9" id="KW-0472">Membrane</keyword>
<feature type="transmembrane region" description="Helical" evidence="9">
    <location>
        <begin position="322"/>
        <end position="340"/>
    </location>
</feature>
<feature type="transmembrane region" description="Helical" evidence="9">
    <location>
        <begin position="149"/>
        <end position="167"/>
    </location>
</feature>
<evidence type="ECO:0000256" key="7">
    <source>
        <dbReference type="ARBA" id="ARBA00023136"/>
    </source>
</evidence>
<evidence type="ECO:0000256" key="8">
    <source>
        <dbReference type="SAM" id="MobiDB-lite"/>
    </source>
</evidence>
<keyword evidence="4" id="KW-1003">Cell membrane</keyword>
<dbReference type="NCBIfam" id="TIGR00842">
    <property type="entry name" value="bcct"/>
    <property type="match status" value="1"/>
</dbReference>
<dbReference type="PANTHER" id="PTHR30047">
    <property type="entry name" value="HIGH-AFFINITY CHOLINE TRANSPORT PROTEIN-RELATED"/>
    <property type="match status" value="1"/>
</dbReference>
<dbReference type="Pfam" id="PF02028">
    <property type="entry name" value="BCCT"/>
    <property type="match status" value="1"/>
</dbReference>
<keyword evidence="6 9" id="KW-1133">Transmembrane helix</keyword>
<feature type="transmembrane region" description="Helical" evidence="9">
    <location>
        <begin position="396"/>
        <end position="423"/>
    </location>
</feature>
<organism evidence="10 11">
    <name type="scientific">Rhodococcus indonesiensis</name>
    <dbReference type="NCBI Taxonomy" id="3055869"/>
    <lineage>
        <taxon>Bacteria</taxon>
        <taxon>Bacillati</taxon>
        <taxon>Actinomycetota</taxon>
        <taxon>Actinomycetes</taxon>
        <taxon>Mycobacteriales</taxon>
        <taxon>Nocardiaceae</taxon>
        <taxon>Rhodococcus</taxon>
    </lineage>
</organism>
<dbReference type="PROSITE" id="PS01303">
    <property type="entry name" value="BCCT"/>
    <property type="match status" value="1"/>
</dbReference>
<evidence type="ECO:0000256" key="1">
    <source>
        <dbReference type="ARBA" id="ARBA00004651"/>
    </source>
</evidence>
<dbReference type="PANTHER" id="PTHR30047:SF7">
    <property type="entry name" value="HIGH-AFFINITY CHOLINE TRANSPORT PROTEIN"/>
    <property type="match status" value="1"/>
</dbReference>
<reference evidence="10 11" key="1">
    <citation type="submission" date="2023-06" db="EMBL/GenBank/DDBJ databases">
        <title>Rhodococcus indonesiensis sp. nov a new member of the Rhodococcus ruber lineage isolated from a sediment of neutral hot spring.</title>
        <authorList>
            <person name="Kusuma A.B."/>
            <person name="Fenylestari G."/>
            <person name="Ammar F."/>
            <person name="Nouioui I."/>
            <person name="Goodfellow M."/>
        </authorList>
    </citation>
    <scope>NUCLEOTIDE SEQUENCE [LARGE SCALE GENOMIC DNA]</scope>
    <source>
        <strain evidence="10 11">CSLK01-03</strain>
    </source>
</reference>
<dbReference type="InterPro" id="IPR018093">
    <property type="entry name" value="BCCT_CS"/>
</dbReference>
<feature type="transmembrane region" description="Helical" evidence="9">
    <location>
        <begin position="92"/>
        <end position="113"/>
    </location>
</feature>
<evidence type="ECO:0000256" key="2">
    <source>
        <dbReference type="ARBA" id="ARBA00005658"/>
    </source>
</evidence>
<evidence type="ECO:0000256" key="9">
    <source>
        <dbReference type="SAM" id="Phobius"/>
    </source>
</evidence>
<feature type="transmembrane region" description="Helical" evidence="9">
    <location>
        <begin position="15"/>
        <end position="34"/>
    </location>
</feature>
<feature type="transmembrane region" description="Helical" evidence="9">
    <location>
        <begin position="54"/>
        <end position="72"/>
    </location>
</feature>
<keyword evidence="3" id="KW-0813">Transport</keyword>
<name>A0ABT7RV51_9NOCA</name>
<evidence type="ECO:0000313" key="11">
    <source>
        <dbReference type="Proteomes" id="UP001233164"/>
    </source>
</evidence>
<feature type="transmembrane region" description="Helical" evidence="9">
    <location>
        <begin position="267"/>
        <end position="287"/>
    </location>
</feature>
<dbReference type="EMBL" id="JAUBOF010000175">
    <property type="protein sequence ID" value="MDM7491522.1"/>
    <property type="molecule type" value="Genomic_DNA"/>
</dbReference>
<protein>
    <submittedName>
        <fullName evidence="10">BCCT family transporter</fullName>
    </submittedName>
</protein>
<evidence type="ECO:0000256" key="4">
    <source>
        <dbReference type="ARBA" id="ARBA00022475"/>
    </source>
</evidence>
<feature type="compositionally biased region" description="Basic and acidic residues" evidence="8">
    <location>
        <begin position="608"/>
        <end position="621"/>
    </location>
</feature>
<feature type="transmembrane region" description="Helical" evidence="9">
    <location>
        <begin position="450"/>
        <end position="472"/>
    </location>
</feature>
<evidence type="ECO:0000256" key="6">
    <source>
        <dbReference type="ARBA" id="ARBA00022989"/>
    </source>
</evidence>
<dbReference type="Proteomes" id="UP001233164">
    <property type="component" value="Unassembled WGS sequence"/>
</dbReference>
<keyword evidence="5 9" id="KW-0812">Transmembrane</keyword>
<feature type="region of interest" description="Disordered" evidence="8">
    <location>
        <begin position="580"/>
        <end position="621"/>
    </location>
</feature>
<evidence type="ECO:0000313" key="10">
    <source>
        <dbReference type="EMBL" id="MDM7491522.1"/>
    </source>
</evidence>
<feature type="transmembrane region" description="Helical" evidence="9">
    <location>
        <begin position="478"/>
        <end position="501"/>
    </location>
</feature>
<sequence length="621" mass="66174">MKMIRDAWRGLRKPVFVPASLVILGMIVFAVVYAGSAEGAVDALNRAITDGVGWWYILIATGFVIFALYCGLSRVGNIKLGRDDEQPEFGLLSWFAMLFSAGMGIGLVFYGVAEPLSHYVDPPQAGRIPGSTDAAANQAMELTMFHWGLHAWAIYVVVGLGLAYMTYRKGRPLSVRWLLEPLLGRARVEGPIGHAIDVIAIVGTLFGVATSLGFGVQQISAGLDYLGWIETNNWLTVALIVGVTGLATFSVVSGVSRGLKWLSNINMVLAASLAVFVLLLGPTLFLLQSWVQNLGGYAQALPELMLRTSPFAEDGWSGAWTIFYWGWWMSWAPFVGMFIARISRGRTIREFVFGVLLAPTFVASLWFTIFGDAGILRQRDEGTMLAADGTVDTDTSLFVLLDGLPLAVLTSLLAIFVVVFFFVTSSDSGSLVIDILSTGGNLETPRITRVYWAILEGIAAAVLLLIGGSGSLTALQTASIATAVPFSIVMVLACVSMLKAFRYEVATAPRYLQVAVGAAVPAAAGHGAPHRRGISATLAGLDTNGNGAAAPDTRAPLVVAVHELPASSVSVDADTGRVEIDHGARPQDPLGGEVFDTPEFAESAEGVAQREADERRAATRG</sequence>
<comment type="caution">
    <text evidence="10">The sequence shown here is derived from an EMBL/GenBank/DDBJ whole genome shotgun (WGS) entry which is preliminary data.</text>
</comment>